<dbReference type="CDD" id="cd10283">
    <property type="entry name" value="MnuA_DNase1-like"/>
    <property type="match status" value="1"/>
</dbReference>
<dbReference type="SUPFAM" id="SSF56219">
    <property type="entry name" value="DNase I-like"/>
    <property type="match status" value="1"/>
</dbReference>
<comment type="caution">
    <text evidence="5">The sequence shown here is derived from an EMBL/GenBank/DDBJ whole genome shotgun (WGS) entry which is preliminary data.</text>
</comment>
<gene>
    <name evidence="5" type="ORF">BOO71_0014560</name>
</gene>
<feature type="compositionally biased region" description="Low complexity" evidence="1">
    <location>
        <begin position="849"/>
        <end position="865"/>
    </location>
</feature>
<dbReference type="PANTHER" id="PTHR42834">
    <property type="entry name" value="ENDONUCLEASE/EXONUCLEASE/PHOSPHATASE FAMILY PROTEIN (AFU_ORTHOLOGUE AFUA_3G09210)"/>
    <property type="match status" value="1"/>
</dbReference>
<dbReference type="InterPro" id="IPR047971">
    <property type="entry name" value="ExeM-like"/>
</dbReference>
<dbReference type="CDD" id="cd00146">
    <property type="entry name" value="PKD"/>
    <property type="match status" value="1"/>
</dbReference>
<dbReference type="STRING" id="249408.BOO71_0014560"/>
<keyword evidence="5" id="KW-0378">Hydrolase</keyword>
<proteinExistence type="predicted"/>
<dbReference type="NCBIfam" id="NF033681">
    <property type="entry name" value="ExeM_NucH_DNase"/>
    <property type="match status" value="1"/>
</dbReference>
<evidence type="ECO:0000313" key="6">
    <source>
        <dbReference type="Proteomes" id="UP000186607"/>
    </source>
</evidence>
<dbReference type="InterPro" id="IPR005135">
    <property type="entry name" value="Endo/exonuclease/phosphatase"/>
</dbReference>
<dbReference type="InterPro" id="IPR000601">
    <property type="entry name" value="PKD_dom"/>
</dbReference>
<dbReference type="GO" id="GO:0004527">
    <property type="term" value="F:exonuclease activity"/>
    <property type="evidence" value="ECO:0007669"/>
    <property type="project" value="UniProtKB-KW"/>
</dbReference>
<evidence type="ECO:0000256" key="2">
    <source>
        <dbReference type="SAM" id="SignalP"/>
    </source>
</evidence>
<evidence type="ECO:0000259" key="3">
    <source>
        <dbReference type="PROSITE" id="PS50093"/>
    </source>
</evidence>
<dbReference type="Gene3D" id="3.60.10.10">
    <property type="entry name" value="Endonuclease/exonuclease/phosphatase"/>
    <property type="match status" value="1"/>
</dbReference>
<dbReference type="PROSITE" id="PS51257">
    <property type="entry name" value="PROKAR_LIPOPROTEIN"/>
    <property type="match status" value="1"/>
</dbReference>
<dbReference type="OrthoDB" id="9801679at2"/>
<sequence>MTMKFLQGGALLLGLTALLASCNTPDTTEPPIPAYTCPVGTTVTPISSVQGTGAASPLADKVVTIRGVVTQDAQAGLSGFFVQDMKPDSDPKTSEGLFVYTAAAPNTVKVGEVLEISGTVKEFFGTTQLDNVTTVTSCGTTTLPAPTKLAYPLSAPDALENVEGMLVTVTNTMTVTNTFTLGRYGELGLSSDGRLFNPTNGQGGSLESNTLRTLVLDDGLSKQNPPTIPYLNADNTRRSGDTVTGLEGVMHYANNAYKLEPTKAPVFVNSNPRTAAPKSVGDSTLKVAGANVLNYFTTLGDVDSNARGADNALEFTRQKTKIVAELRALDADVITLMEIENNGETALNDLVAALNTAAGKTEYASVMTGTVGTDAIRVAIIYRPGKVETVGSARIDTNSVYSRPPVAQTFRDLAGKGVFTVVANHFKSKGSCPTTGDVDTGEGCWNMQRVQQAGAVLAFADKLKLTDPDVLLMGDLNAYGEEKPIKALEAGGFESLNKKIPLADRYSYQFDGQFGYLDHALASAGLGEQITGITEWHINSDEPVVLDYNTEFKTPEQIAGLYAPNAYRSSDHDPVVVGLKLKADGAVTTPLTVGATGPDTATVGKVYTINVTTSGAPTTLVADWGDGGGFEPLIPIAASGPHIHTYKVAGNYTITVKAGRDGDKEIDTTTLKVTVTAPNAGGLVISQVFGGGGNGTGADEAPFKNDFVELFNAGKVAVSTAGKSVQYGSATGSGFTAGNVFNLPDATIQPGGYYLIQLAKGAAGKADLPTADATGTLSMGGSGGKVVLAGNTEAVTGVTDSDLLDFVGYGNANESEGNAATPGLSSTTAALRAGNGCTDTNNNGKDFTAAAPAPRNSASAKTVCP</sequence>
<keyword evidence="5" id="KW-0269">Exonuclease</keyword>
<dbReference type="PROSITE" id="PS50093">
    <property type="entry name" value="PKD"/>
    <property type="match status" value="1"/>
</dbReference>
<feature type="domain" description="PKD" evidence="3">
    <location>
        <begin position="590"/>
        <end position="680"/>
    </location>
</feature>
<dbReference type="InterPro" id="IPR001322">
    <property type="entry name" value="Lamin_tail_dom"/>
</dbReference>
<dbReference type="PROSITE" id="PS51841">
    <property type="entry name" value="LTD"/>
    <property type="match status" value="1"/>
</dbReference>
<dbReference type="InterPro" id="IPR036691">
    <property type="entry name" value="Endo/exonu/phosph_ase_sf"/>
</dbReference>
<keyword evidence="5" id="KW-0255">Endonuclease</keyword>
<dbReference type="AlphaFoldDB" id="A0A1U7NRN0"/>
<dbReference type="EMBL" id="MSTI01000175">
    <property type="protein sequence ID" value="OLV15574.1"/>
    <property type="molecule type" value="Genomic_DNA"/>
</dbReference>
<dbReference type="CDD" id="cd04486">
    <property type="entry name" value="YhcR_OBF_like"/>
    <property type="match status" value="1"/>
</dbReference>
<dbReference type="InterPro" id="IPR035986">
    <property type="entry name" value="PKD_dom_sf"/>
</dbReference>
<name>A0A1U7NRN0_9DEIO</name>
<accession>A0A1U7NRN0</accession>
<feature type="domain" description="LTD" evidence="4">
    <location>
        <begin position="669"/>
        <end position="799"/>
    </location>
</feature>
<dbReference type="Gene3D" id="2.60.40.10">
    <property type="entry name" value="Immunoglobulins"/>
    <property type="match status" value="1"/>
</dbReference>
<feature type="chain" id="PRO_5012097946" evidence="2">
    <location>
        <begin position="21"/>
        <end position="865"/>
    </location>
</feature>
<keyword evidence="5" id="KW-0540">Nuclease</keyword>
<dbReference type="PANTHER" id="PTHR42834:SF1">
    <property type="entry name" value="ENDONUCLEASE_EXONUCLEASE_PHOSPHATASE FAMILY PROTEIN (AFU_ORTHOLOGUE AFUA_3G09210)"/>
    <property type="match status" value="1"/>
</dbReference>
<dbReference type="Proteomes" id="UP000186607">
    <property type="component" value="Unassembled WGS sequence"/>
</dbReference>
<feature type="region of interest" description="Disordered" evidence="1">
    <location>
        <begin position="845"/>
        <end position="865"/>
    </location>
</feature>
<dbReference type="RefSeq" id="WP_075836938.1">
    <property type="nucleotide sequence ID" value="NZ_MSTI01000175.1"/>
</dbReference>
<evidence type="ECO:0000259" key="4">
    <source>
        <dbReference type="PROSITE" id="PS51841"/>
    </source>
</evidence>
<dbReference type="InterPro" id="IPR013783">
    <property type="entry name" value="Ig-like_fold"/>
</dbReference>
<keyword evidence="2" id="KW-0732">Signal</keyword>
<evidence type="ECO:0000256" key="1">
    <source>
        <dbReference type="SAM" id="MobiDB-lite"/>
    </source>
</evidence>
<organism evidence="5 6">
    <name type="scientific">Deinococcus marmoris</name>
    <dbReference type="NCBI Taxonomy" id="249408"/>
    <lineage>
        <taxon>Bacteria</taxon>
        <taxon>Thermotogati</taxon>
        <taxon>Deinococcota</taxon>
        <taxon>Deinococci</taxon>
        <taxon>Deinococcales</taxon>
        <taxon>Deinococcaceae</taxon>
        <taxon>Deinococcus</taxon>
    </lineage>
</organism>
<keyword evidence="6" id="KW-1185">Reference proteome</keyword>
<protein>
    <submittedName>
        <fullName evidence="5">Endonuclease/exonuclease/phosphatase</fullName>
    </submittedName>
</protein>
<feature type="signal peptide" evidence="2">
    <location>
        <begin position="1"/>
        <end position="20"/>
    </location>
</feature>
<dbReference type="SUPFAM" id="SSF49299">
    <property type="entry name" value="PKD domain"/>
    <property type="match status" value="1"/>
</dbReference>
<evidence type="ECO:0000313" key="5">
    <source>
        <dbReference type="EMBL" id="OLV15574.1"/>
    </source>
</evidence>
<reference evidence="5 6" key="1">
    <citation type="submission" date="2017-01" db="EMBL/GenBank/DDBJ databases">
        <title>Genome Analysis of Deinococcus marmoris KOPRI26562.</title>
        <authorList>
            <person name="Kim J.H."/>
            <person name="Oh H.-M."/>
        </authorList>
    </citation>
    <scope>NUCLEOTIDE SEQUENCE [LARGE SCALE GENOMIC DNA]</scope>
    <source>
        <strain evidence="5 6">KOPRI26562</strain>
    </source>
</reference>
<dbReference type="GO" id="GO:0004519">
    <property type="term" value="F:endonuclease activity"/>
    <property type="evidence" value="ECO:0007669"/>
    <property type="project" value="UniProtKB-KW"/>
</dbReference>
<dbReference type="Pfam" id="PF03372">
    <property type="entry name" value="Exo_endo_phos"/>
    <property type="match status" value="1"/>
</dbReference>